<dbReference type="eggNOG" id="KOG2258">
    <property type="taxonomic scope" value="Eukaryota"/>
</dbReference>
<dbReference type="Proteomes" id="UP000008694">
    <property type="component" value="Unassembled WGS sequence"/>
</dbReference>
<evidence type="ECO:0000313" key="1">
    <source>
        <dbReference type="EMBL" id="EFH47620.1"/>
    </source>
</evidence>
<dbReference type="GO" id="GO:0006629">
    <property type="term" value="P:lipid metabolic process"/>
    <property type="evidence" value="ECO:0007669"/>
    <property type="project" value="InterPro"/>
</dbReference>
<evidence type="ECO:0000313" key="2">
    <source>
        <dbReference type="Proteomes" id="UP000008694"/>
    </source>
</evidence>
<dbReference type="AlphaFoldDB" id="D7M211"/>
<dbReference type="Gene3D" id="3.20.20.190">
    <property type="entry name" value="Phosphatidylinositol (PI) phosphodiesterase"/>
    <property type="match status" value="1"/>
</dbReference>
<reference evidence="2" key="1">
    <citation type="journal article" date="2011" name="Nat. Genet.">
        <title>The Arabidopsis lyrata genome sequence and the basis of rapid genome size change.</title>
        <authorList>
            <person name="Hu T.T."/>
            <person name="Pattyn P."/>
            <person name="Bakker E.G."/>
            <person name="Cao J."/>
            <person name="Cheng J.-F."/>
            <person name="Clark R.M."/>
            <person name="Fahlgren N."/>
            <person name="Fawcett J.A."/>
            <person name="Grimwood J."/>
            <person name="Gundlach H."/>
            <person name="Haberer G."/>
            <person name="Hollister J.D."/>
            <person name="Ossowski S."/>
            <person name="Ottilar R.P."/>
            <person name="Salamov A.A."/>
            <person name="Schneeberger K."/>
            <person name="Spannagl M."/>
            <person name="Wang X."/>
            <person name="Yang L."/>
            <person name="Nasrallah M.E."/>
            <person name="Bergelson J."/>
            <person name="Carrington J.C."/>
            <person name="Gaut B.S."/>
            <person name="Schmutz J."/>
            <person name="Mayer K.F.X."/>
            <person name="Van de Peer Y."/>
            <person name="Grigoriev I.V."/>
            <person name="Nordborg M."/>
            <person name="Weigel D."/>
            <person name="Guo Y.-L."/>
        </authorList>
    </citation>
    <scope>NUCLEOTIDE SEQUENCE [LARGE SCALE GENOMIC DNA]</scope>
    <source>
        <strain evidence="2">cv. MN47</strain>
    </source>
</reference>
<organism evidence="2">
    <name type="scientific">Arabidopsis lyrata subsp. lyrata</name>
    <name type="common">Lyre-leaved rock-cress</name>
    <dbReference type="NCBI Taxonomy" id="81972"/>
    <lineage>
        <taxon>Eukaryota</taxon>
        <taxon>Viridiplantae</taxon>
        <taxon>Streptophyta</taxon>
        <taxon>Embryophyta</taxon>
        <taxon>Tracheophyta</taxon>
        <taxon>Spermatophyta</taxon>
        <taxon>Magnoliopsida</taxon>
        <taxon>eudicotyledons</taxon>
        <taxon>Gunneridae</taxon>
        <taxon>Pentapetalae</taxon>
        <taxon>rosids</taxon>
        <taxon>malvids</taxon>
        <taxon>Brassicales</taxon>
        <taxon>Brassicaceae</taxon>
        <taxon>Camelineae</taxon>
        <taxon>Arabidopsis</taxon>
    </lineage>
</organism>
<dbReference type="HOGENOM" id="CLU_030226_3_1_1"/>
<dbReference type="GO" id="GO:0008081">
    <property type="term" value="F:phosphoric diester hydrolase activity"/>
    <property type="evidence" value="ECO:0007669"/>
    <property type="project" value="InterPro"/>
</dbReference>
<name>D7M211_ARALL</name>
<gene>
    <name evidence="1" type="ORF">ARALYDRAFT_908862</name>
</gene>
<protein>
    <submittedName>
        <fullName evidence="1">Uncharacterized protein</fullName>
    </submittedName>
</protein>
<proteinExistence type="predicted"/>
<dbReference type="SUPFAM" id="SSF51695">
    <property type="entry name" value="PLC-like phosphodiesterases"/>
    <property type="match status" value="1"/>
</dbReference>
<keyword evidence="2" id="KW-1185">Reference proteome</keyword>
<accession>D7M211</accession>
<dbReference type="STRING" id="81972.D7M211"/>
<dbReference type="InterPro" id="IPR017946">
    <property type="entry name" value="PLC-like_Pdiesterase_TIM-brl"/>
</dbReference>
<dbReference type="EMBL" id="GL348718">
    <property type="protein sequence ID" value="EFH47620.1"/>
    <property type="molecule type" value="Genomic_DNA"/>
</dbReference>
<sequence length="98" mass="11627">MQTYAEITSDAYLDYIKLYVPEIGQWKDTIVPVNNNCLMTPTVFVARAHSRNLQFLHLEFNQGAYLEYDYWLINKIRIDGLFTRSLHNYQKLRSPLPK</sequence>
<dbReference type="Gramene" id="scaffold_600919.1">
    <property type="protein sequence ID" value="scaffold_600919.1"/>
    <property type="gene ID" value="scaffold_600919.1"/>
</dbReference>